<dbReference type="EMBL" id="BAABXL010000001">
    <property type="protein sequence ID" value="GAA6268912.1"/>
    <property type="molecule type" value="Genomic_DNA"/>
</dbReference>
<dbReference type="Gene3D" id="3.40.50.1820">
    <property type="entry name" value="alpha/beta hydrolase"/>
    <property type="match status" value="1"/>
</dbReference>
<proteinExistence type="predicted"/>
<dbReference type="InterPro" id="IPR050261">
    <property type="entry name" value="FrsA_esterase"/>
</dbReference>
<evidence type="ECO:0000313" key="1">
    <source>
        <dbReference type="EMBL" id="GAA6268912.1"/>
    </source>
</evidence>
<dbReference type="InterPro" id="IPR029058">
    <property type="entry name" value="AB_hydrolase_fold"/>
</dbReference>
<gene>
    <name evidence="1" type="ORF">F130042H8_19720</name>
</gene>
<dbReference type="SUPFAM" id="SSF53474">
    <property type="entry name" value="alpha/beta-Hydrolases"/>
    <property type="match status" value="1"/>
</dbReference>
<dbReference type="Pfam" id="PF12715">
    <property type="entry name" value="Abhydrolase_7"/>
    <property type="match status" value="1"/>
</dbReference>
<keyword evidence="2" id="KW-1185">Reference proteome</keyword>
<dbReference type="GO" id="GO:0016787">
    <property type="term" value="F:hydrolase activity"/>
    <property type="evidence" value="ECO:0007669"/>
    <property type="project" value="UniProtKB-KW"/>
</dbReference>
<reference evidence="1 2" key="1">
    <citation type="submission" date="2024-04" db="EMBL/GenBank/DDBJ databases">
        <title>Defined microbial consortia suppress multidrug-resistant proinflammatory Enterobacteriaceae via ecological control.</title>
        <authorList>
            <person name="Furuichi M."/>
            <person name="Kawaguchi T."/>
            <person name="Pust M."/>
            <person name="Yasuma K."/>
            <person name="Plichta D."/>
            <person name="Hasegawa N."/>
            <person name="Ohya T."/>
            <person name="Bhattarai S."/>
            <person name="Sasajima S."/>
            <person name="Aoto Y."/>
            <person name="Tuganbaev T."/>
            <person name="Yaginuma M."/>
            <person name="Ueda M."/>
            <person name="Okahashi N."/>
            <person name="Amafuji K."/>
            <person name="Kiridooshi Y."/>
            <person name="Sugita K."/>
            <person name="Strazar M."/>
            <person name="Skelly A."/>
            <person name="Suda W."/>
            <person name="Hattori M."/>
            <person name="Nakamoto N."/>
            <person name="Caballero S."/>
            <person name="Norman J."/>
            <person name="Olle B."/>
            <person name="Tanoue T."/>
            <person name="Arita M."/>
            <person name="Bucci V."/>
            <person name="Atarashi K."/>
            <person name="Xavier R."/>
            <person name="Honda K."/>
        </authorList>
    </citation>
    <scope>NUCLEOTIDE SEQUENCE [LARGE SCALE GENOMIC DNA]</scope>
    <source>
        <strain evidence="2">f13</strain>
    </source>
</reference>
<accession>A0ABQ0AY08</accession>
<dbReference type="InterPro" id="IPR025890">
    <property type="entry name" value="Abhydrolase_bac"/>
</dbReference>
<dbReference type="PANTHER" id="PTHR22946">
    <property type="entry name" value="DIENELACTONE HYDROLASE DOMAIN-CONTAINING PROTEIN-RELATED"/>
    <property type="match status" value="1"/>
</dbReference>
<name>A0ABQ0AY08_9FIRM</name>
<organism evidence="1 2">
    <name type="scientific">Enterocloster alcoholdehydrogenati</name>
    <dbReference type="NCBI Taxonomy" id="2547410"/>
    <lineage>
        <taxon>Bacteria</taxon>
        <taxon>Bacillati</taxon>
        <taxon>Bacillota</taxon>
        <taxon>Clostridia</taxon>
        <taxon>Lachnospirales</taxon>
        <taxon>Lachnospiraceae</taxon>
        <taxon>Enterocloster</taxon>
    </lineage>
</organism>
<evidence type="ECO:0000313" key="2">
    <source>
        <dbReference type="Proteomes" id="UP001600894"/>
    </source>
</evidence>
<comment type="caution">
    <text evidence="1">The sequence shown here is derived from an EMBL/GenBank/DDBJ whole genome shotgun (WGS) entry which is preliminary data.</text>
</comment>
<keyword evidence="1" id="KW-0378">Hydrolase</keyword>
<dbReference type="PANTHER" id="PTHR22946:SF8">
    <property type="entry name" value="ACETYL XYLAN ESTERASE DOMAIN-CONTAINING PROTEIN"/>
    <property type="match status" value="1"/>
</dbReference>
<protein>
    <submittedName>
        <fullName evidence="1">Alpha/beta hydrolase family protein</fullName>
    </submittedName>
</protein>
<dbReference type="Proteomes" id="UP001600894">
    <property type="component" value="Unassembled WGS sequence"/>
</dbReference>
<sequence>MDEKQKRILAVSRYYDSLDGMMKKYDRLGRKEAFGGGDQEEWKRWKQRAGKHLWELLGMDEMENCPLCPKLLERTELFGGIIREKVLLQTEPDVWMPVYILIPPAKEGRPGCVLAPHGHQGAGKYSVAGCREIPAVAEAIDRFHYDYGLYLAKLGYVALCPDARGFGERRDKAFQKEEEEAFMRGTCFHLAHMAEPLGMTVAGMNTWDLMRLIDYVEERGEWRTDDLGCVGFSGGGLQTLYLAALDDRVRRAVISGYLYGFKDSLLELNGNCSCNYVPGLWKAFDMGDIASLIAPRPLVIQSGCSDHLNGPRGIKNADEQVEIIRSAYRLNGAEDRLIHHHYEGGHQFHEEDLKEDLERMEKDCR</sequence>
<dbReference type="RefSeq" id="WP_390469849.1">
    <property type="nucleotide sequence ID" value="NZ_BAABXL010000001.1"/>
</dbReference>